<keyword evidence="1" id="KW-0732">Signal</keyword>
<reference evidence="3 4" key="1">
    <citation type="submission" date="2022-04" db="EMBL/GenBank/DDBJ databases">
        <title>Genome sequence of soybean root-associated Caulobacter segnis RL271.</title>
        <authorList>
            <person name="Longley R."/>
            <person name="Bonito G."/>
            <person name="Trigodet F."/>
            <person name="Crosson S."/>
            <person name="Fiebig A."/>
        </authorList>
    </citation>
    <scope>NUCLEOTIDE SEQUENCE [LARGE SCALE GENOMIC DNA]</scope>
    <source>
        <strain evidence="3 4">RL271</strain>
    </source>
</reference>
<protein>
    <submittedName>
        <fullName evidence="3">YceI family protein</fullName>
    </submittedName>
</protein>
<evidence type="ECO:0000259" key="2">
    <source>
        <dbReference type="SMART" id="SM00867"/>
    </source>
</evidence>
<dbReference type="PANTHER" id="PTHR34406:SF1">
    <property type="entry name" value="PROTEIN YCEI"/>
    <property type="match status" value="1"/>
</dbReference>
<evidence type="ECO:0000313" key="3">
    <source>
        <dbReference type="EMBL" id="USQ93895.1"/>
    </source>
</evidence>
<accession>A0ABY4ZMW8</accession>
<name>A0ABY4ZMW8_9CAUL</name>
<evidence type="ECO:0000256" key="1">
    <source>
        <dbReference type="SAM" id="SignalP"/>
    </source>
</evidence>
<feature type="domain" description="Lipid/polyisoprenoid-binding YceI-like" evidence="2">
    <location>
        <begin position="36"/>
        <end position="199"/>
    </location>
</feature>
<dbReference type="Gene3D" id="2.40.128.110">
    <property type="entry name" value="Lipid/polyisoprenoid-binding, YceI-like"/>
    <property type="match status" value="1"/>
</dbReference>
<dbReference type="InterPro" id="IPR007372">
    <property type="entry name" value="Lipid/polyisoprenoid-bd_YceI"/>
</dbReference>
<feature type="chain" id="PRO_5047351044" evidence="1">
    <location>
        <begin position="24"/>
        <end position="203"/>
    </location>
</feature>
<dbReference type="SUPFAM" id="SSF101874">
    <property type="entry name" value="YceI-like"/>
    <property type="match status" value="1"/>
</dbReference>
<proteinExistence type="predicted"/>
<dbReference type="EMBL" id="CP096040">
    <property type="protein sequence ID" value="USQ93895.1"/>
    <property type="molecule type" value="Genomic_DNA"/>
</dbReference>
<dbReference type="InterPro" id="IPR036761">
    <property type="entry name" value="TTHA0802/YceI-like_sf"/>
</dbReference>
<dbReference type="SMART" id="SM00867">
    <property type="entry name" value="YceI"/>
    <property type="match status" value="1"/>
</dbReference>
<sequence length="203" mass="21306">MVRAFILALSTSFALLTASAAVAAPDKNPATAPSGDYALDKRHAALIARVDHQGGVSKSVFRFDGLDGTLKWDGAKPEQSSLSVTIDPKSIVTPVAGFAEELAGDKFFKSAQFPTITFVSKSVSLSGPTSGKVAGDLTFMGVTKPVVLDVTFGGVGKSRDGAKLGFAATTRFDRRDFGFTTLAGAIGNDIDIQIDIEFDQIKK</sequence>
<keyword evidence="4" id="KW-1185">Reference proteome</keyword>
<evidence type="ECO:0000313" key="4">
    <source>
        <dbReference type="Proteomes" id="UP001057520"/>
    </source>
</evidence>
<feature type="signal peptide" evidence="1">
    <location>
        <begin position="1"/>
        <end position="23"/>
    </location>
</feature>
<dbReference type="Pfam" id="PF04264">
    <property type="entry name" value="YceI"/>
    <property type="match status" value="1"/>
</dbReference>
<dbReference type="Proteomes" id="UP001057520">
    <property type="component" value="Chromosome"/>
</dbReference>
<dbReference type="PANTHER" id="PTHR34406">
    <property type="entry name" value="PROTEIN YCEI"/>
    <property type="match status" value="1"/>
</dbReference>
<gene>
    <name evidence="3" type="ORF">MZV50_14860</name>
</gene>
<organism evidence="3 4">
    <name type="scientific">Caulobacter segnis</name>
    <dbReference type="NCBI Taxonomy" id="88688"/>
    <lineage>
        <taxon>Bacteria</taxon>
        <taxon>Pseudomonadati</taxon>
        <taxon>Pseudomonadota</taxon>
        <taxon>Alphaproteobacteria</taxon>
        <taxon>Caulobacterales</taxon>
        <taxon>Caulobacteraceae</taxon>
        <taxon>Caulobacter</taxon>
    </lineage>
</organism>